<evidence type="ECO:0000313" key="1">
    <source>
        <dbReference type="EMBL" id="CAB3692865.1"/>
    </source>
</evidence>
<dbReference type="InterPro" id="IPR011990">
    <property type="entry name" value="TPR-like_helical_dom_sf"/>
</dbReference>
<organism evidence="1 2">
    <name type="scientific">Achromobacter deleyi</name>
    <dbReference type="NCBI Taxonomy" id="1353891"/>
    <lineage>
        <taxon>Bacteria</taxon>
        <taxon>Pseudomonadati</taxon>
        <taxon>Pseudomonadota</taxon>
        <taxon>Betaproteobacteria</taxon>
        <taxon>Burkholderiales</taxon>
        <taxon>Alcaligenaceae</taxon>
        <taxon>Achromobacter</taxon>
    </lineage>
</organism>
<dbReference type="Gene3D" id="1.25.40.10">
    <property type="entry name" value="Tetratricopeptide repeat domain"/>
    <property type="match status" value="1"/>
</dbReference>
<gene>
    <name evidence="1" type="ORF">LMG3458_02222</name>
</gene>
<sequence>MPLTPEARELLSLLAYVYLENNRPEKTAVVLRALQTLGLADTRQLATLALAQLRAGKADAALSTLDLLAMQGGVDAPFHLIRAQALQALARRDEAAAAMRAYVALRPAPAPATTETETL</sequence>
<dbReference type="AlphaFoldDB" id="A0A6S7AJS8"/>
<proteinExistence type="predicted"/>
<dbReference type="EMBL" id="CADIJO010000006">
    <property type="protein sequence ID" value="CAB3692865.1"/>
    <property type="molecule type" value="Genomic_DNA"/>
</dbReference>
<dbReference type="SUPFAM" id="SSF48452">
    <property type="entry name" value="TPR-like"/>
    <property type="match status" value="1"/>
</dbReference>
<accession>A0A6S7AJS8</accession>
<protein>
    <submittedName>
        <fullName evidence="1">Uncharacterized protein</fullName>
    </submittedName>
</protein>
<name>A0A6S7AJS8_9BURK</name>
<dbReference type="Proteomes" id="UP000494111">
    <property type="component" value="Unassembled WGS sequence"/>
</dbReference>
<dbReference type="RefSeq" id="WP_175193361.1">
    <property type="nucleotide sequence ID" value="NZ_CADIJO010000006.1"/>
</dbReference>
<evidence type="ECO:0000313" key="2">
    <source>
        <dbReference type="Proteomes" id="UP000494111"/>
    </source>
</evidence>
<reference evidence="1 2" key="1">
    <citation type="submission" date="2020-04" db="EMBL/GenBank/DDBJ databases">
        <authorList>
            <person name="De Canck E."/>
        </authorList>
    </citation>
    <scope>NUCLEOTIDE SEQUENCE [LARGE SCALE GENOMIC DNA]</scope>
    <source>
        <strain evidence="1 2">LMG 3458</strain>
    </source>
</reference>